<keyword evidence="1" id="KW-0472">Membrane</keyword>
<feature type="transmembrane region" description="Helical" evidence="1">
    <location>
        <begin position="161"/>
        <end position="181"/>
    </location>
</feature>
<proteinExistence type="predicted"/>
<reference evidence="2" key="1">
    <citation type="submission" date="2022-07" db="EMBL/GenBank/DDBJ databases">
        <title>Genome Sequence of Leucocoprinus birnbaumii.</title>
        <authorList>
            <person name="Buettner E."/>
        </authorList>
    </citation>
    <scope>NUCLEOTIDE SEQUENCE</scope>
    <source>
        <strain evidence="2">VT141</strain>
    </source>
</reference>
<organism evidence="2 3">
    <name type="scientific">Leucocoprinus birnbaumii</name>
    <dbReference type="NCBI Taxonomy" id="56174"/>
    <lineage>
        <taxon>Eukaryota</taxon>
        <taxon>Fungi</taxon>
        <taxon>Dikarya</taxon>
        <taxon>Basidiomycota</taxon>
        <taxon>Agaricomycotina</taxon>
        <taxon>Agaricomycetes</taxon>
        <taxon>Agaricomycetidae</taxon>
        <taxon>Agaricales</taxon>
        <taxon>Agaricineae</taxon>
        <taxon>Agaricaceae</taxon>
        <taxon>Leucocoprinus</taxon>
    </lineage>
</organism>
<evidence type="ECO:0000313" key="3">
    <source>
        <dbReference type="Proteomes" id="UP001213000"/>
    </source>
</evidence>
<name>A0AAD5YTJ9_9AGAR</name>
<comment type="caution">
    <text evidence="2">The sequence shown here is derived from an EMBL/GenBank/DDBJ whole genome shotgun (WGS) entry which is preliminary data.</text>
</comment>
<keyword evidence="1" id="KW-0812">Transmembrane</keyword>
<accession>A0AAD5YTJ9</accession>
<dbReference type="AlphaFoldDB" id="A0AAD5YTJ9"/>
<gene>
    <name evidence="2" type="ORF">NP233_g3802</name>
</gene>
<sequence>MRRKTQSLRTKSSYTWLRRLDVASPSADDKKPSKRCLVKRKAFIALSKHCTAVQTFMNVGLSTYFVRVFLEPDEPTTSDNSGKTAITRVVSGTSHASSCVEVPGESVICAGNAAAVEEVTSSSEDAPEDLGTTVVVSETTPLVTDTQRVPNSTPGQMKHKFCWPFSGFVLFFIAGFIVAGFTELLLKANMPTFYEEPSYGTLVALQERITDGNPMFPCTDRFMEIKRLSADIICLPVSMVGEKELMMVLLDDFIRVEEESETPIRKLLFAEVAVLRREVRDGFDAVTEFLDGWDGFKLLFLQPGAGIVGVQFVMEFKIIVRDRLMQFREIISMLEAANGSLNNLTCSEEIGGIGGVVMPHIYSFEIITRQPGPAGNRIFDFSWLVCVLDIAY</sequence>
<evidence type="ECO:0000256" key="1">
    <source>
        <dbReference type="SAM" id="Phobius"/>
    </source>
</evidence>
<protein>
    <submittedName>
        <fullName evidence="2">Uncharacterized protein</fullName>
    </submittedName>
</protein>
<dbReference type="Proteomes" id="UP001213000">
    <property type="component" value="Unassembled WGS sequence"/>
</dbReference>
<dbReference type="EMBL" id="JANIEX010000189">
    <property type="protein sequence ID" value="KAJ3571365.1"/>
    <property type="molecule type" value="Genomic_DNA"/>
</dbReference>
<evidence type="ECO:0000313" key="2">
    <source>
        <dbReference type="EMBL" id="KAJ3571365.1"/>
    </source>
</evidence>
<keyword evidence="3" id="KW-1185">Reference proteome</keyword>
<keyword evidence="1" id="KW-1133">Transmembrane helix</keyword>